<dbReference type="InterPro" id="IPR000595">
    <property type="entry name" value="cNMP-bd_dom"/>
</dbReference>
<dbReference type="PROSITE" id="PS01237">
    <property type="entry name" value="UPF0028"/>
    <property type="match status" value="1"/>
</dbReference>
<protein>
    <submittedName>
        <fullName evidence="7">Cyclic nucleotide-binding protein</fullName>
    </submittedName>
</protein>
<gene>
    <name evidence="7" type="ORF">IV203_001607</name>
</gene>
<dbReference type="EMBL" id="JAGRRH010000015">
    <property type="protein sequence ID" value="KAG7356919.1"/>
    <property type="molecule type" value="Genomic_DNA"/>
</dbReference>
<feature type="domain" description="Cyclic nucleotide-binding" evidence="5">
    <location>
        <begin position="622"/>
        <end position="735"/>
    </location>
</feature>
<evidence type="ECO:0000256" key="1">
    <source>
        <dbReference type="ARBA" id="ARBA00006636"/>
    </source>
</evidence>
<evidence type="ECO:0000259" key="6">
    <source>
        <dbReference type="PROSITE" id="PS51635"/>
    </source>
</evidence>
<dbReference type="PROSITE" id="PS50042">
    <property type="entry name" value="CNMP_BINDING_3"/>
    <property type="match status" value="1"/>
</dbReference>
<keyword evidence="2" id="KW-0442">Lipid degradation</keyword>
<feature type="region of interest" description="Disordered" evidence="3">
    <location>
        <begin position="115"/>
        <end position="175"/>
    </location>
</feature>
<feature type="short sequence motif" description="GXGXXG" evidence="2">
    <location>
        <begin position="1008"/>
        <end position="1013"/>
    </location>
</feature>
<comment type="caution">
    <text evidence="7">The sequence shown here is derived from an EMBL/GenBank/DDBJ whole genome shotgun (WGS) entry which is preliminary data.</text>
</comment>
<dbReference type="GO" id="GO:0004622">
    <property type="term" value="F:phosphatidylcholine lysophospholipase activity"/>
    <property type="evidence" value="ECO:0007669"/>
    <property type="project" value="InterPro"/>
</dbReference>
<feature type="compositionally biased region" description="Polar residues" evidence="3">
    <location>
        <begin position="1301"/>
        <end position="1316"/>
    </location>
</feature>
<feature type="active site" description="Proton acceptor" evidence="2">
    <location>
        <position position="1156"/>
    </location>
</feature>
<organism evidence="7 8">
    <name type="scientific">Nitzschia inconspicua</name>
    <dbReference type="NCBI Taxonomy" id="303405"/>
    <lineage>
        <taxon>Eukaryota</taxon>
        <taxon>Sar</taxon>
        <taxon>Stramenopiles</taxon>
        <taxon>Ochrophyta</taxon>
        <taxon>Bacillariophyta</taxon>
        <taxon>Bacillariophyceae</taxon>
        <taxon>Bacillariophycidae</taxon>
        <taxon>Bacillariales</taxon>
        <taxon>Bacillariaceae</taxon>
        <taxon>Nitzschia</taxon>
    </lineage>
</organism>
<evidence type="ECO:0000313" key="8">
    <source>
        <dbReference type="Proteomes" id="UP000693970"/>
    </source>
</evidence>
<evidence type="ECO:0000313" key="7">
    <source>
        <dbReference type="EMBL" id="KAG7356919.1"/>
    </source>
</evidence>
<feature type="active site" description="Nucleophile" evidence="2">
    <location>
        <position position="1037"/>
    </location>
</feature>
<feature type="compositionally biased region" description="Acidic residues" evidence="3">
    <location>
        <begin position="134"/>
        <end position="146"/>
    </location>
</feature>
<dbReference type="Proteomes" id="UP000693970">
    <property type="component" value="Unassembled WGS sequence"/>
</dbReference>
<keyword evidence="2" id="KW-0378">Hydrolase</keyword>
<dbReference type="PANTHER" id="PTHR14226">
    <property type="entry name" value="NEUROPATHY TARGET ESTERASE/SWISS CHEESE D.MELANOGASTER"/>
    <property type="match status" value="1"/>
</dbReference>
<name>A0A9K3L7Z5_9STRA</name>
<comment type="similarity">
    <text evidence="1">Belongs to the NTE family.</text>
</comment>
<dbReference type="CDD" id="cd00038">
    <property type="entry name" value="CAP_ED"/>
    <property type="match status" value="2"/>
</dbReference>
<evidence type="ECO:0000259" key="5">
    <source>
        <dbReference type="PROSITE" id="PS50042"/>
    </source>
</evidence>
<sequence>MVSPKTLAQRLFHILHQQGKEVEHDRMPSQFFIPRLSHTVDLEENVLHIWNVLRTKAQVAVDAWLNTFVINSSPEKEWHFRTLFVAEATVLPFLLAFAVISFWLLNRNTHIHKTKGSTITRKNQRADDSHDGSSEEECDDDDDDDQSTNSCDIANSQQQNRKHDKDRTKNRRSRRHSIQAMLEAYDVENDDDEEGTMFSVDMSAELDELDYDAMDLTSNEKTESPSQSEVFFSKEKRNLFRIVREIPILSYFNEEAMQICMDYVEYFDFGDSNDSRKNDRTLWEKDQFDGSLYYIVSGRVNVYFHDFTAGRTDSSGLGGNDTSGEPVKVVHEAGTVVTSLLSLIEGMVKRHLQDKNLVDRLPGLPLRQTSAYTDGPTKIIRVPSVCFSKILERFPETVLRVVQTTLNRTQRVTVQTLVRTCGLREELLVPPSKEIKAALRPKRSATWRVVQEYLDKKLSHATFNPATLSTNEKTTFVKNASTALANLLGIYDASTIDVLQENSSIMVINPDSDSKKRVLLETGSANDCCYFLLKGEVELGIHTPLEGFSPQELRANPNAWAFRRKEVMLPGTMIGESACFTTDVNLFEVRCFGQKTVVLMRIPKDVFSHLMVKHPQSMAISLVSIISVLSPVVHLLTWTTEWLHVEAAEEIAQRGTPCKSLYVVLNGRLRAQEAKRARQWSIGGTGIAAPPEEFGRGKIIGEIEALSGRKWPFDVFAIRQSEVAKVPISTLEAVVRNFPSAGLFLARSVASRVESMNVSKRQRLQTPSGDGLLSTAGQIVPDLSPGHATVQLPNALPSYGLKLATIAVVPLSYNVDLRRFCSTLHRAMCTIAPCKLLNKATVKERLGEKVWQNRKNPLQELKLTRLLGDMEENNRVVIYQADPKYTFWTRLCIRQADCILLVVDSHRAPERSRLEQTLAWAYEAMDVRIDLVVVGEGEKSSETEEEDDLSCYDDDDMTVSDQLNNWSESRKWIAGHHLVRAPFQRYRLDFRRMCRRISGRAVGLVLGGGGARGLAHLGVIRALIEAGVTVDLVGGTSQGAFCGALFARYPDDYEKVLDANRKMAADMSSVFSKLLDLTLPLASMFTGRGFNRGIRRLLGKLRIQDLVLNFYCVSVDLVTQNAIIHTKGLLWKYVRASMTLAGYLPPIADNGSLLVDGGYLNAIPADIMKHKMGARLVIAVDVMPENKREYFSYGTHLSGWWLLYNSWNPFVATVKVPSMGDISEMLVWVASERHRKSVRLVSDLHLTPPVSDVGTLEYDRFEEIVEKSYEYAKPLVAEFVKKHPWLVSQEMHSNKRRELTQGENQTIDQGLQNKDS</sequence>
<keyword evidence="2" id="KW-0443">Lipid metabolism</keyword>
<dbReference type="InterPro" id="IPR056556">
    <property type="entry name" value="NTE1_P-loop_dom"/>
</dbReference>
<dbReference type="InterPro" id="IPR001423">
    <property type="entry name" value="LysoPLipase_patatin_CS"/>
</dbReference>
<feature type="region of interest" description="Disordered" evidence="3">
    <location>
        <begin position="1294"/>
        <end position="1316"/>
    </location>
</feature>
<feature type="compositionally biased region" description="Polar residues" evidence="3">
    <location>
        <begin position="147"/>
        <end position="159"/>
    </location>
</feature>
<dbReference type="Pfam" id="PF01734">
    <property type="entry name" value="Patatin"/>
    <property type="match status" value="1"/>
</dbReference>
<feature type="short sequence motif" description="DGA/G" evidence="2">
    <location>
        <begin position="1156"/>
        <end position="1158"/>
    </location>
</feature>
<feature type="transmembrane region" description="Helical" evidence="4">
    <location>
        <begin position="83"/>
        <end position="105"/>
    </location>
</feature>
<accession>A0A9K3L7Z5</accession>
<dbReference type="InterPro" id="IPR002641">
    <property type="entry name" value="PNPLA_dom"/>
</dbReference>
<reference evidence="7" key="1">
    <citation type="journal article" date="2021" name="Sci. Rep.">
        <title>Diploid genomic architecture of Nitzschia inconspicua, an elite biomass production diatom.</title>
        <authorList>
            <person name="Oliver A."/>
            <person name="Podell S."/>
            <person name="Pinowska A."/>
            <person name="Traller J.C."/>
            <person name="Smith S.R."/>
            <person name="McClure R."/>
            <person name="Beliaev A."/>
            <person name="Bohutskyi P."/>
            <person name="Hill E.A."/>
            <person name="Rabines A."/>
            <person name="Zheng H."/>
            <person name="Allen L.Z."/>
            <person name="Kuo A."/>
            <person name="Grigoriev I.V."/>
            <person name="Allen A.E."/>
            <person name="Hazlebeck D."/>
            <person name="Allen E.E."/>
        </authorList>
    </citation>
    <scope>NUCLEOTIDE SEQUENCE</scope>
    <source>
        <strain evidence="7">Hildebrandi</strain>
    </source>
</reference>
<evidence type="ECO:0000256" key="4">
    <source>
        <dbReference type="SAM" id="Phobius"/>
    </source>
</evidence>
<keyword evidence="4" id="KW-0812">Transmembrane</keyword>
<reference evidence="7" key="2">
    <citation type="submission" date="2021-04" db="EMBL/GenBank/DDBJ databases">
        <authorList>
            <person name="Podell S."/>
        </authorList>
    </citation>
    <scope>NUCLEOTIDE SEQUENCE</scope>
    <source>
        <strain evidence="7">Hildebrandi</strain>
    </source>
</reference>
<dbReference type="PANTHER" id="PTHR14226:SF29">
    <property type="entry name" value="NEUROPATHY TARGET ESTERASE SWS"/>
    <property type="match status" value="1"/>
</dbReference>
<dbReference type="InterPro" id="IPR050301">
    <property type="entry name" value="NTE"/>
</dbReference>
<feature type="domain" description="PNPLA" evidence="6">
    <location>
        <begin position="1004"/>
        <end position="1169"/>
    </location>
</feature>
<evidence type="ECO:0000256" key="3">
    <source>
        <dbReference type="SAM" id="MobiDB-lite"/>
    </source>
</evidence>
<dbReference type="GO" id="GO:0016042">
    <property type="term" value="P:lipid catabolic process"/>
    <property type="evidence" value="ECO:0007669"/>
    <property type="project" value="UniProtKB-UniRule"/>
</dbReference>
<dbReference type="PROSITE" id="PS51635">
    <property type="entry name" value="PNPLA"/>
    <property type="match status" value="1"/>
</dbReference>
<dbReference type="GO" id="GO:0046470">
    <property type="term" value="P:phosphatidylcholine metabolic process"/>
    <property type="evidence" value="ECO:0007669"/>
    <property type="project" value="InterPro"/>
</dbReference>
<keyword evidence="4" id="KW-0472">Membrane</keyword>
<keyword evidence="4" id="KW-1133">Transmembrane helix</keyword>
<dbReference type="Pfam" id="PF00027">
    <property type="entry name" value="cNMP_binding"/>
    <property type="match status" value="1"/>
</dbReference>
<dbReference type="Pfam" id="PF24179">
    <property type="entry name" value="NTE_Ploop"/>
    <property type="match status" value="1"/>
</dbReference>
<dbReference type="OrthoDB" id="421051at2759"/>
<evidence type="ECO:0000256" key="2">
    <source>
        <dbReference type="PROSITE-ProRule" id="PRU01161"/>
    </source>
</evidence>
<feature type="compositionally biased region" description="Basic and acidic residues" evidence="3">
    <location>
        <begin position="124"/>
        <end position="133"/>
    </location>
</feature>
<proteinExistence type="inferred from homology"/>
<feature type="short sequence motif" description="GXSXG" evidence="2">
    <location>
        <begin position="1035"/>
        <end position="1039"/>
    </location>
</feature>
<keyword evidence="8" id="KW-1185">Reference proteome</keyword>